<protein>
    <submittedName>
        <fullName evidence="2">Uncharacterized protein</fullName>
    </submittedName>
</protein>
<sequence>MRFFAKFNPYAWQSTCQSPPRDPHPMQMSPVTPQMSYPSNIRTFSSSNTTPTTFADTFYCTIDTSKMADNENERMSAGSSRTAVDTEIRTMESYMHWRCRAVTVGPKTQTGSEFLAGMKPSSSWSEKWWSLESVREPGCFVTNFIPSKSTV</sequence>
<organism evidence="2 3">
    <name type="scientific">Penicillium subrubescens</name>
    <dbReference type="NCBI Taxonomy" id="1316194"/>
    <lineage>
        <taxon>Eukaryota</taxon>
        <taxon>Fungi</taxon>
        <taxon>Dikarya</taxon>
        <taxon>Ascomycota</taxon>
        <taxon>Pezizomycotina</taxon>
        <taxon>Eurotiomycetes</taxon>
        <taxon>Eurotiomycetidae</taxon>
        <taxon>Eurotiales</taxon>
        <taxon>Aspergillaceae</taxon>
        <taxon>Penicillium</taxon>
    </lineage>
</organism>
<comment type="caution">
    <text evidence="2">The sequence shown here is derived from an EMBL/GenBank/DDBJ whole genome shotgun (WGS) entry which is preliminary data.</text>
</comment>
<dbReference type="Proteomes" id="UP000186955">
    <property type="component" value="Unassembled WGS sequence"/>
</dbReference>
<evidence type="ECO:0000256" key="1">
    <source>
        <dbReference type="SAM" id="MobiDB-lite"/>
    </source>
</evidence>
<accession>A0A1Q5ST18</accession>
<dbReference type="STRING" id="1316194.A0A1Q5ST18"/>
<gene>
    <name evidence="2" type="ORF">PENSUB_13117</name>
</gene>
<reference evidence="2 3" key="1">
    <citation type="submission" date="2016-10" db="EMBL/GenBank/DDBJ databases">
        <title>Genome sequence of the ascomycete fungus Penicillium subrubescens.</title>
        <authorList>
            <person name="De Vries R.P."/>
            <person name="Peng M."/>
            <person name="Dilokpimol A."/>
            <person name="Hilden K."/>
            <person name="Makela M.R."/>
            <person name="Grigoriev I."/>
            <person name="Riley R."/>
            <person name="Granchi Z."/>
        </authorList>
    </citation>
    <scope>NUCLEOTIDE SEQUENCE [LARGE SCALE GENOMIC DNA]</scope>
    <source>
        <strain evidence="2 3">CBS 132785</strain>
    </source>
</reference>
<keyword evidence="3" id="KW-1185">Reference proteome</keyword>
<feature type="region of interest" description="Disordered" evidence="1">
    <location>
        <begin position="15"/>
        <end position="37"/>
    </location>
</feature>
<evidence type="ECO:0000313" key="3">
    <source>
        <dbReference type="Proteomes" id="UP000186955"/>
    </source>
</evidence>
<proteinExistence type="predicted"/>
<evidence type="ECO:0000313" key="2">
    <source>
        <dbReference type="EMBL" id="OKO91128.1"/>
    </source>
</evidence>
<dbReference type="AlphaFoldDB" id="A0A1Q5ST18"/>
<dbReference type="EMBL" id="MNBE01000754">
    <property type="protein sequence ID" value="OKO91128.1"/>
    <property type="molecule type" value="Genomic_DNA"/>
</dbReference>
<name>A0A1Q5ST18_9EURO</name>